<accession>A0A4C1XLL7</accession>
<dbReference type="AlphaFoldDB" id="A0A4C1XLL7"/>
<name>A0A4C1XLL7_EUMVA</name>
<gene>
    <name evidence="1" type="ORF">EVAR_14916_1</name>
</gene>
<protein>
    <submittedName>
        <fullName evidence="1">Uncharacterized protein</fullName>
    </submittedName>
</protein>
<evidence type="ECO:0000313" key="2">
    <source>
        <dbReference type="Proteomes" id="UP000299102"/>
    </source>
</evidence>
<dbReference type="Proteomes" id="UP000299102">
    <property type="component" value="Unassembled WGS sequence"/>
</dbReference>
<evidence type="ECO:0000313" key="1">
    <source>
        <dbReference type="EMBL" id="GBP64348.1"/>
    </source>
</evidence>
<reference evidence="1 2" key="1">
    <citation type="journal article" date="2019" name="Commun. Biol.">
        <title>The bagworm genome reveals a unique fibroin gene that provides high tensile strength.</title>
        <authorList>
            <person name="Kono N."/>
            <person name="Nakamura H."/>
            <person name="Ohtoshi R."/>
            <person name="Tomita M."/>
            <person name="Numata K."/>
            <person name="Arakawa K."/>
        </authorList>
    </citation>
    <scope>NUCLEOTIDE SEQUENCE [LARGE SCALE GENOMIC DNA]</scope>
</reference>
<keyword evidence="2" id="KW-1185">Reference proteome</keyword>
<comment type="caution">
    <text evidence="1">The sequence shown here is derived from an EMBL/GenBank/DDBJ whole genome shotgun (WGS) entry which is preliminary data.</text>
</comment>
<proteinExistence type="predicted"/>
<dbReference type="EMBL" id="BGZK01000895">
    <property type="protein sequence ID" value="GBP64348.1"/>
    <property type="molecule type" value="Genomic_DNA"/>
</dbReference>
<sequence>MSLFSQILRESKQKRYPSIAYEEKKVLVISTRIVISDNYPDYTDDVTKVNNRTSGRVLTKVSSGGSLLICQPRGAIAHSCHAHFPKDLLFIITGPAPRPP</sequence>
<organism evidence="1 2">
    <name type="scientific">Eumeta variegata</name>
    <name type="common">Bagworm moth</name>
    <name type="synonym">Eumeta japonica</name>
    <dbReference type="NCBI Taxonomy" id="151549"/>
    <lineage>
        <taxon>Eukaryota</taxon>
        <taxon>Metazoa</taxon>
        <taxon>Ecdysozoa</taxon>
        <taxon>Arthropoda</taxon>
        <taxon>Hexapoda</taxon>
        <taxon>Insecta</taxon>
        <taxon>Pterygota</taxon>
        <taxon>Neoptera</taxon>
        <taxon>Endopterygota</taxon>
        <taxon>Lepidoptera</taxon>
        <taxon>Glossata</taxon>
        <taxon>Ditrysia</taxon>
        <taxon>Tineoidea</taxon>
        <taxon>Psychidae</taxon>
        <taxon>Oiketicinae</taxon>
        <taxon>Eumeta</taxon>
    </lineage>
</organism>